<dbReference type="PROSITE" id="PS51257">
    <property type="entry name" value="PROKAR_LIPOPROTEIN"/>
    <property type="match status" value="1"/>
</dbReference>
<evidence type="ECO:0000256" key="1">
    <source>
        <dbReference type="SAM" id="SignalP"/>
    </source>
</evidence>
<feature type="chain" id="PRO_5047463314" evidence="1">
    <location>
        <begin position="23"/>
        <end position="162"/>
    </location>
</feature>
<proteinExistence type="predicted"/>
<dbReference type="RefSeq" id="WP_379805085.1">
    <property type="nucleotide sequence ID" value="NZ_JBHUOL010000010.1"/>
</dbReference>
<sequence>MKKNLILLALVSLSFMSCKEEAEKNNDNTTNDTIVVQSDAVETTDGAVVLSNSSWRLVKLNGKAIEKNKDEERELGIIFSTDGRFSGYAGCNNMMGDYELKEAENQIKFSKVGMTMMACPDSSMEKELAEVLELADNYNFDGETLKLNKAKMAPIAEFEIIK</sequence>
<evidence type="ECO:0000259" key="2">
    <source>
        <dbReference type="Pfam" id="PF03724"/>
    </source>
</evidence>
<comment type="caution">
    <text evidence="3">The sequence shown here is derived from an EMBL/GenBank/DDBJ whole genome shotgun (WGS) entry which is preliminary data.</text>
</comment>
<gene>
    <name evidence="3" type="ORF">ACFSX9_04755</name>
</gene>
<name>A0ABW5Z5C4_9FLAO</name>
<accession>A0ABW5Z5C4</accession>
<dbReference type="EMBL" id="JBHUOL010000010">
    <property type="protein sequence ID" value="MFD2908040.1"/>
    <property type="molecule type" value="Genomic_DNA"/>
</dbReference>
<reference evidence="4" key="1">
    <citation type="journal article" date="2019" name="Int. J. Syst. Evol. Microbiol.">
        <title>The Global Catalogue of Microorganisms (GCM) 10K type strain sequencing project: providing services to taxonomists for standard genome sequencing and annotation.</title>
        <authorList>
            <consortium name="The Broad Institute Genomics Platform"/>
            <consortium name="The Broad Institute Genome Sequencing Center for Infectious Disease"/>
            <person name="Wu L."/>
            <person name="Ma J."/>
        </authorList>
    </citation>
    <scope>NUCLEOTIDE SEQUENCE [LARGE SCALE GENOMIC DNA]</scope>
    <source>
        <strain evidence="4">KCTC 52644</strain>
    </source>
</reference>
<organism evidence="3 4">
    <name type="scientific">Flavobacterium ardleyense</name>
    <dbReference type="NCBI Taxonomy" id="2038737"/>
    <lineage>
        <taxon>Bacteria</taxon>
        <taxon>Pseudomonadati</taxon>
        <taxon>Bacteroidota</taxon>
        <taxon>Flavobacteriia</taxon>
        <taxon>Flavobacteriales</taxon>
        <taxon>Flavobacteriaceae</taxon>
        <taxon>Flavobacterium</taxon>
    </lineage>
</organism>
<protein>
    <submittedName>
        <fullName evidence="3">META domain-containing protein</fullName>
    </submittedName>
</protein>
<dbReference type="Gene3D" id="2.40.128.270">
    <property type="match status" value="1"/>
</dbReference>
<evidence type="ECO:0000313" key="4">
    <source>
        <dbReference type="Proteomes" id="UP001597549"/>
    </source>
</evidence>
<dbReference type="InterPro" id="IPR005184">
    <property type="entry name" value="DUF306_Meta_HslJ"/>
</dbReference>
<evidence type="ECO:0000313" key="3">
    <source>
        <dbReference type="EMBL" id="MFD2908040.1"/>
    </source>
</evidence>
<dbReference type="InterPro" id="IPR038670">
    <property type="entry name" value="HslJ-like_sf"/>
</dbReference>
<dbReference type="PANTHER" id="PTHR35535">
    <property type="entry name" value="HEAT SHOCK PROTEIN HSLJ"/>
    <property type="match status" value="1"/>
</dbReference>
<dbReference type="InterPro" id="IPR053147">
    <property type="entry name" value="Hsp_HslJ-like"/>
</dbReference>
<keyword evidence="4" id="KW-1185">Reference proteome</keyword>
<dbReference type="Proteomes" id="UP001597549">
    <property type="component" value="Unassembled WGS sequence"/>
</dbReference>
<dbReference type="PANTHER" id="PTHR35535:SF1">
    <property type="entry name" value="HEAT SHOCK PROTEIN HSLJ"/>
    <property type="match status" value="1"/>
</dbReference>
<feature type="signal peptide" evidence="1">
    <location>
        <begin position="1"/>
        <end position="22"/>
    </location>
</feature>
<keyword evidence="1" id="KW-0732">Signal</keyword>
<feature type="domain" description="DUF306" evidence="2">
    <location>
        <begin position="50"/>
        <end position="159"/>
    </location>
</feature>
<dbReference type="Pfam" id="PF03724">
    <property type="entry name" value="META"/>
    <property type="match status" value="1"/>
</dbReference>